<dbReference type="InterPro" id="IPR043129">
    <property type="entry name" value="ATPase_NBD"/>
</dbReference>
<gene>
    <name evidence="2" type="ORF">ROLI_030840</name>
</gene>
<proteinExistence type="predicted"/>
<sequence>MASPAIPKTPMVLAFDTSSAHCAVAVLVGDRIVAQAQEPMAKGQAERLLVLCQEMMTQAGVAYSDLTAIGVGIGPGNFTGIRISVSAARGLALGLGIPAIGISSLEALQYGATAPCACAIDARREQIYVQIFNGETIQAPALYGVDQMPVFDGPLIGHGGQSPARPVAQAIARLTMARQDTTAPRPAPLYLRAADAAPARDATPLILP</sequence>
<dbReference type="RefSeq" id="WP_316247509.1">
    <property type="nucleotide sequence ID" value="NZ_CP143423.1"/>
</dbReference>
<dbReference type="InterPro" id="IPR000905">
    <property type="entry name" value="Gcp-like_dom"/>
</dbReference>
<keyword evidence="3" id="KW-1185">Reference proteome</keyword>
<dbReference type="NCBIfam" id="TIGR03725">
    <property type="entry name" value="T6A_YeaZ"/>
    <property type="match status" value="1"/>
</dbReference>
<dbReference type="Proteomes" id="UP001318682">
    <property type="component" value="Chromosome"/>
</dbReference>
<organism evidence="2 3">
    <name type="scientific">Roseobacter fucihabitans</name>
    <dbReference type="NCBI Taxonomy" id="1537242"/>
    <lineage>
        <taxon>Bacteria</taxon>
        <taxon>Pseudomonadati</taxon>
        <taxon>Pseudomonadota</taxon>
        <taxon>Alphaproteobacteria</taxon>
        <taxon>Rhodobacterales</taxon>
        <taxon>Roseobacteraceae</taxon>
        <taxon>Roseobacter</taxon>
    </lineage>
</organism>
<evidence type="ECO:0000313" key="2">
    <source>
        <dbReference type="EMBL" id="WVX49988.1"/>
    </source>
</evidence>
<dbReference type="EMBL" id="CP143423">
    <property type="protein sequence ID" value="WVX49988.1"/>
    <property type="molecule type" value="Genomic_DNA"/>
</dbReference>
<dbReference type="PANTHER" id="PTHR11735:SF11">
    <property type="entry name" value="TRNA THREONYLCARBAMOYLADENOSINE BIOSYNTHESIS PROTEIN TSAB"/>
    <property type="match status" value="1"/>
</dbReference>
<dbReference type="SUPFAM" id="SSF53067">
    <property type="entry name" value="Actin-like ATPase domain"/>
    <property type="match status" value="1"/>
</dbReference>
<evidence type="ECO:0000259" key="1">
    <source>
        <dbReference type="Pfam" id="PF00814"/>
    </source>
</evidence>
<accession>A0ABZ2BX88</accession>
<dbReference type="CDD" id="cd24032">
    <property type="entry name" value="ASKHA_NBD_TsaB"/>
    <property type="match status" value="1"/>
</dbReference>
<dbReference type="PANTHER" id="PTHR11735">
    <property type="entry name" value="TRNA N6-ADENOSINE THREONYLCARBAMOYLTRANSFERASE"/>
    <property type="match status" value="1"/>
</dbReference>
<dbReference type="Pfam" id="PF00814">
    <property type="entry name" value="TsaD"/>
    <property type="match status" value="1"/>
</dbReference>
<feature type="domain" description="Gcp-like" evidence="1">
    <location>
        <begin position="41"/>
        <end position="137"/>
    </location>
</feature>
<dbReference type="InterPro" id="IPR022496">
    <property type="entry name" value="T6A_TsaB"/>
</dbReference>
<evidence type="ECO:0000313" key="3">
    <source>
        <dbReference type="Proteomes" id="UP001318682"/>
    </source>
</evidence>
<name>A0ABZ2BX88_9RHOB</name>
<protein>
    <recommendedName>
        <fullName evidence="1">Gcp-like domain-containing protein</fullName>
    </recommendedName>
</protein>
<reference evidence="3" key="1">
    <citation type="submission" date="2024-01" db="EMBL/GenBank/DDBJ databases">
        <title>Roseobacter fucihabitans sp. nov., isolated from the brown alga Fucus spiralis.</title>
        <authorList>
            <person name="Hahnke S."/>
            <person name="Berger M."/>
            <person name="Schlingloff A."/>
            <person name="Athale I."/>
            <person name="Neumann-Schaal M."/>
            <person name="Adenaya A."/>
            <person name="Poehlein A."/>
            <person name="Daniel R."/>
            <person name="Pertersen J."/>
            <person name="Brinkhoff T."/>
        </authorList>
    </citation>
    <scope>NUCLEOTIDE SEQUENCE [LARGE SCALE GENOMIC DNA]</scope>
    <source>
        <strain evidence="3">B14</strain>
    </source>
</reference>
<dbReference type="Gene3D" id="3.30.420.40">
    <property type="match status" value="1"/>
</dbReference>